<keyword evidence="6" id="KW-0963">Cytoplasm</keyword>
<evidence type="ECO:0000256" key="1">
    <source>
        <dbReference type="ARBA" id="ARBA00022517"/>
    </source>
</evidence>
<dbReference type="EC" id="3.1.26.-" evidence="6"/>
<comment type="function">
    <text evidence="6">Involved in correct processing of both the 5' and 3' ends of 23S rRNA precursor. Processes 30S rRNA precursor transcript even in absence of ribonuclease 3 (Rnc); Rnc processes 30S rRNA into smaller rRNA precursors.</text>
</comment>
<evidence type="ECO:0000313" key="9">
    <source>
        <dbReference type="Proteomes" id="UP001623661"/>
    </source>
</evidence>
<gene>
    <name evidence="6" type="primary">mrnC</name>
    <name evidence="8" type="ORF">ACJDUH_19010</name>
</gene>
<keyword evidence="6" id="KW-0699">rRNA-binding</keyword>
<proteinExistence type="inferred from homology"/>
<organism evidence="8 9">
    <name type="scientific">Candidatus Clostridium radicumherbarum</name>
    <dbReference type="NCBI Taxonomy" id="3381662"/>
    <lineage>
        <taxon>Bacteria</taxon>
        <taxon>Bacillati</taxon>
        <taxon>Bacillota</taxon>
        <taxon>Clostridia</taxon>
        <taxon>Eubacteriales</taxon>
        <taxon>Clostridiaceae</taxon>
        <taxon>Clostridium</taxon>
    </lineage>
</organism>
<accession>A0ABW8U0G0</accession>
<keyword evidence="4 6" id="KW-0255">Endonuclease</keyword>
<dbReference type="RefSeq" id="WP_406766805.1">
    <property type="nucleotide sequence ID" value="NZ_JBJHZY010000007.1"/>
</dbReference>
<comment type="caution">
    <text evidence="8">The sequence shown here is derived from an EMBL/GenBank/DDBJ whole genome shotgun (WGS) entry which is preliminary data.</text>
</comment>
<comment type="cofactor">
    <cofactor evidence="6">
        <name>Mg(2+)</name>
        <dbReference type="ChEBI" id="CHEBI:18420"/>
    </cofactor>
</comment>
<dbReference type="HAMAP" id="MF_01468">
    <property type="entry name" value="RNase_Mini_III"/>
    <property type="match status" value="1"/>
</dbReference>
<evidence type="ECO:0000256" key="2">
    <source>
        <dbReference type="ARBA" id="ARBA00022552"/>
    </source>
</evidence>
<sequence>MEFDILKNKFTIQEAKQLNPLVLAFIGDAIYEVFIRTQLVDKNRSLSVHNLHVKAISYVRAHAQSEFMKIMESQLTEEENNIFKRGRNAKSGTIPKNADVQEYKMATGFEALMGFLYITEQTERLNYLFNMVISIKYTSKQEGTKNE</sequence>
<keyword evidence="5 6" id="KW-0378">Hydrolase</keyword>
<evidence type="ECO:0000256" key="4">
    <source>
        <dbReference type="ARBA" id="ARBA00022759"/>
    </source>
</evidence>
<name>A0ABW8U0G0_9CLOT</name>
<dbReference type="EMBL" id="JBJHZY010000007">
    <property type="protein sequence ID" value="MFL0270173.1"/>
    <property type="molecule type" value="Genomic_DNA"/>
</dbReference>
<evidence type="ECO:0000313" key="8">
    <source>
        <dbReference type="EMBL" id="MFL0270173.1"/>
    </source>
</evidence>
<keyword evidence="2 6" id="KW-0698">rRNA processing</keyword>
<feature type="domain" description="RNase III" evidence="7">
    <location>
        <begin position="4"/>
        <end position="137"/>
    </location>
</feature>
<dbReference type="InterPro" id="IPR008226">
    <property type="entry name" value="Mini3_fam"/>
</dbReference>
<keyword evidence="3 6" id="KW-0540">Nuclease</keyword>
<dbReference type="PIRSF" id="PIRSF005520">
    <property type="entry name" value="UCP005520"/>
    <property type="match status" value="1"/>
</dbReference>
<dbReference type="Pfam" id="PF00636">
    <property type="entry name" value="Ribonuclease_3"/>
    <property type="match status" value="1"/>
</dbReference>
<evidence type="ECO:0000256" key="5">
    <source>
        <dbReference type="ARBA" id="ARBA00022801"/>
    </source>
</evidence>
<evidence type="ECO:0000259" key="7">
    <source>
        <dbReference type="SMART" id="SM00535"/>
    </source>
</evidence>
<keyword evidence="6" id="KW-0694">RNA-binding</keyword>
<dbReference type="PANTHER" id="PTHR34276">
    <property type="entry name" value="MINI-RIBONUCLEASE 3"/>
    <property type="match status" value="1"/>
</dbReference>
<dbReference type="SUPFAM" id="SSF69065">
    <property type="entry name" value="RNase III domain-like"/>
    <property type="match status" value="1"/>
</dbReference>
<dbReference type="InterPro" id="IPR000999">
    <property type="entry name" value="RNase_III_dom"/>
</dbReference>
<dbReference type="SMART" id="SM00535">
    <property type="entry name" value="RIBOc"/>
    <property type="match status" value="1"/>
</dbReference>
<keyword evidence="9" id="KW-1185">Reference proteome</keyword>
<dbReference type="Proteomes" id="UP001623661">
    <property type="component" value="Unassembled WGS sequence"/>
</dbReference>
<protein>
    <recommendedName>
        <fullName evidence="6">Mini-ribonuclease 3</fullName>
        <shortName evidence="6">Mini-3</shortName>
        <shortName evidence="6">Mini-RNase 3</shortName>
        <ecNumber evidence="6">3.1.26.-</ecNumber>
    </recommendedName>
    <alternativeName>
        <fullName evidence="6">Mini-RNase III</fullName>
        <shortName evidence="6">Mini-III</shortName>
    </alternativeName>
</protein>
<keyword evidence="1 6" id="KW-0690">Ribosome biogenesis</keyword>
<dbReference type="PANTHER" id="PTHR34276:SF1">
    <property type="entry name" value="MINI-RIBONUCLEASE 3"/>
    <property type="match status" value="1"/>
</dbReference>
<feature type="active site" evidence="6">
    <location>
        <position position="28"/>
    </location>
</feature>
<dbReference type="Gene3D" id="1.10.1520.10">
    <property type="entry name" value="Ribonuclease III domain"/>
    <property type="match status" value="1"/>
</dbReference>
<comment type="subcellular location">
    <subcellularLocation>
        <location evidence="6">Cytoplasm</location>
    </subcellularLocation>
</comment>
<reference evidence="8 9" key="1">
    <citation type="submission" date="2024-11" db="EMBL/GenBank/DDBJ databases">
        <authorList>
            <person name="Heng Y.C."/>
            <person name="Lim A.C.H."/>
            <person name="Lee J.K.Y."/>
            <person name="Kittelmann S."/>
        </authorList>
    </citation>
    <scope>NUCLEOTIDE SEQUENCE [LARGE SCALE GENOMIC DNA]</scope>
    <source>
        <strain evidence="8 9">WILCCON 0202</strain>
    </source>
</reference>
<comment type="subunit">
    <text evidence="6">Homodimer.</text>
</comment>
<comment type="similarity">
    <text evidence="6">Belongs to the MrnC RNase family.</text>
</comment>
<evidence type="ECO:0000256" key="6">
    <source>
        <dbReference type="HAMAP-Rule" id="MF_01468"/>
    </source>
</evidence>
<dbReference type="InterPro" id="IPR036389">
    <property type="entry name" value="RNase_III_sf"/>
</dbReference>
<evidence type="ECO:0000256" key="3">
    <source>
        <dbReference type="ARBA" id="ARBA00022722"/>
    </source>
</evidence>
<keyword evidence="6" id="KW-0460">Magnesium</keyword>